<protein>
    <submittedName>
        <fullName evidence="1">Uncharacterized protein</fullName>
    </submittedName>
</protein>
<keyword evidence="2" id="KW-1185">Reference proteome</keyword>
<feature type="non-terminal residue" evidence="1">
    <location>
        <position position="115"/>
    </location>
</feature>
<accession>A0A939B958</accession>
<comment type="caution">
    <text evidence="1">The sequence shown here is derived from an EMBL/GenBank/DDBJ whole genome shotgun (WGS) entry which is preliminary data.</text>
</comment>
<dbReference type="RefSeq" id="WP_204469895.1">
    <property type="nucleotide sequence ID" value="NZ_JACLYU010000186.1"/>
</dbReference>
<gene>
    <name evidence="1" type="ORF">H7U32_10030</name>
</gene>
<reference evidence="1" key="2">
    <citation type="journal article" date="2021" name="Sci. Rep.">
        <title>The distribution of antibiotic resistance genes in chicken gut microbiota commensals.</title>
        <authorList>
            <person name="Juricova H."/>
            <person name="Matiasovicova J."/>
            <person name="Kubasova T."/>
            <person name="Cejkova D."/>
            <person name="Rychlik I."/>
        </authorList>
    </citation>
    <scope>NUCLEOTIDE SEQUENCE</scope>
    <source>
        <strain evidence="1">An836</strain>
    </source>
</reference>
<name>A0A939B958_9BIFI</name>
<proteinExistence type="predicted"/>
<evidence type="ECO:0000313" key="2">
    <source>
        <dbReference type="Proteomes" id="UP000718821"/>
    </source>
</evidence>
<sequence>MLEKSIREMLASARSQNAVDLIMSLGAIQGLPVPASIMVSLLDLPSDVTGTPQEQLLKFANRSATAIELDGLVGVRRVKDNPGGPESAPHRTVSYIVHLPWSSEWLLFSASILTT</sequence>
<organism evidence="1 2">
    <name type="scientific">Bifidobacterium pullorum subsp. saeculare</name>
    <dbReference type="NCBI Taxonomy" id="78257"/>
    <lineage>
        <taxon>Bacteria</taxon>
        <taxon>Bacillati</taxon>
        <taxon>Actinomycetota</taxon>
        <taxon>Actinomycetes</taxon>
        <taxon>Bifidobacteriales</taxon>
        <taxon>Bifidobacteriaceae</taxon>
        <taxon>Bifidobacterium</taxon>
    </lineage>
</organism>
<dbReference type="Proteomes" id="UP000718821">
    <property type="component" value="Unassembled WGS sequence"/>
</dbReference>
<evidence type="ECO:0000313" key="1">
    <source>
        <dbReference type="EMBL" id="MBM6700607.1"/>
    </source>
</evidence>
<dbReference type="AlphaFoldDB" id="A0A939B958"/>
<dbReference type="EMBL" id="JACLYU010000186">
    <property type="protein sequence ID" value="MBM6700607.1"/>
    <property type="molecule type" value="Genomic_DNA"/>
</dbReference>
<reference evidence="1" key="1">
    <citation type="submission" date="2020-08" db="EMBL/GenBank/DDBJ databases">
        <authorList>
            <person name="Cejkova D."/>
            <person name="Kubasova T."/>
            <person name="Jahodarova E."/>
            <person name="Rychlik I."/>
        </authorList>
    </citation>
    <scope>NUCLEOTIDE SEQUENCE</scope>
    <source>
        <strain evidence="1">An836</strain>
    </source>
</reference>